<accession>A0A7C4KZQ6</accession>
<name>A0A7C4KZQ6_9CHLR</name>
<evidence type="ECO:0000256" key="1">
    <source>
        <dbReference type="SAM" id="SignalP"/>
    </source>
</evidence>
<dbReference type="PANTHER" id="PTHR39200">
    <property type="entry name" value="HYPOTHETICAL EXPORTED PROTEIN"/>
    <property type="match status" value="1"/>
</dbReference>
<keyword evidence="1" id="KW-0732">Signal</keyword>
<dbReference type="EMBL" id="DSXR01000071">
    <property type="protein sequence ID" value="HGS87317.1"/>
    <property type="molecule type" value="Genomic_DNA"/>
</dbReference>
<dbReference type="Gene3D" id="2.160.20.120">
    <property type="match status" value="1"/>
</dbReference>
<feature type="signal peptide" evidence="1">
    <location>
        <begin position="1"/>
        <end position="19"/>
    </location>
</feature>
<proteinExistence type="predicted"/>
<feature type="domain" description="Putative auto-transporter adhesin head GIN" evidence="2">
    <location>
        <begin position="41"/>
        <end position="243"/>
    </location>
</feature>
<evidence type="ECO:0000313" key="3">
    <source>
        <dbReference type="EMBL" id="HGS87317.1"/>
    </source>
</evidence>
<feature type="chain" id="PRO_5028422448" evidence="1">
    <location>
        <begin position="20"/>
        <end position="261"/>
    </location>
</feature>
<dbReference type="PANTHER" id="PTHR39200:SF1">
    <property type="entry name" value="AUTO-TRANSPORTER ADHESIN HEAD GIN DOMAIN-CONTAINING PROTEIN-RELATED"/>
    <property type="match status" value="1"/>
</dbReference>
<dbReference type="Pfam" id="PF10988">
    <property type="entry name" value="DUF2807"/>
    <property type="match status" value="1"/>
</dbReference>
<sequence length="261" mass="27442">MKKFTVVLMMLVLVLSACSLNPTATLTGSGKMVKQSFDLSDFDQIRIGTSGVLYLQQGDDFSLTVEADDNILPVLEIGVEQGVLTVRTKPEVSRLQFETLIYRVTLPALSLLEISGSADVRTEDFSADSLTIRINGSGDVTFARLDAQSLSARLSGSGDLILPDVSATSILAEVNNSGQMEAAGETESLTVMTSGSGELLAEKLMAKVVDMAVNGSGNATVWAVDRLDVSISGSGNVQYLGSPELTEKISGGGELIALGSR</sequence>
<protein>
    <submittedName>
        <fullName evidence="3">DUF2807 domain-containing protein</fullName>
    </submittedName>
</protein>
<evidence type="ECO:0000259" key="2">
    <source>
        <dbReference type="Pfam" id="PF10988"/>
    </source>
</evidence>
<dbReference type="AlphaFoldDB" id="A0A7C4KZQ6"/>
<dbReference type="InterPro" id="IPR021255">
    <property type="entry name" value="DUF2807"/>
</dbReference>
<reference evidence="3" key="1">
    <citation type="journal article" date="2020" name="mSystems">
        <title>Genome- and Community-Level Interaction Insights into Carbon Utilization and Element Cycling Functions of Hydrothermarchaeota in Hydrothermal Sediment.</title>
        <authorList>
            <person name="Zhou Z."/>
            <person name="Liu Y."/>
            <person name="Xu W."/>
            <person name="Pan J."/>
            <person name="Luo Z.H."/>
            <person name="Li M."/>
        </authorList>
    </citation>
    <scope>NUCLEOTIDE SEQUENCE [LARGE SCALE GENOMIC DNA]</scope>
    <source>
        <strain evidence="3">SpSt-556</strain>
    </source>
</reference>
<dbReference type="PROSITE" id="PS51257">
    <property type="entry name" value="PROKAR_LIPOPROTEIN"/>
    <property type="match status" value="1"/>
</dbReference>
<gene>
    <name evidence="3" type="ORF">ENT17_06815</name>
</gene>
<comment type="caution">
    <text evidence="3">The sequence shown here is derived from an EMBL/GenBank/DDBJ whole genome shotgun (WGS) entry which is preliminary data.</text>
</comment>
<organism evidence="3">
    <name type="scientific">Bellilinea caldifistulae</name>
    <dbReference type="NCBI Taxonomy" id="360411"/>
    <lineage>
        <taxon>Bacteria</taxon>
        <taxon>Bacillati</taxon>
        <taxon>Chloroflexota</taxon>
        <taxon>Anaerolineae</taxon>
        <taxon>Anaerolineales</taxon>
        <taxon>Anaerolineaceae</taxon>
        <taxon>Bellilinea</taxon>
    </lineage>
</organism>